<evidence type="ECO:0000259" key="1">
    <source>
        <dbReference type="Pfam" id="PF01968"/>
    </source>
</evidence>
<dbReference type="InterPro" id="IPR045079">
    <property type="entry name" value="Oxoprolinase-like"/>
</dbReference>
<dbReference type="InterPro" id="IPR002821">
    <property type="entry name" value="Hydantoinase_A"/>
</dbReference>
<dbReference type="GO" id="GO:0017168">
    <property type="term" value="F:5-oxoprolinase (ATP-hydrolyzing) activity"/>
    <property type="evidence" value="ECO:0007669"/>
    <property type="project" value="TreeGrafter"/>
</dbReference>
<comment type="caution">
    <text evidence="3">The sequence shown here is derived from an EMBL/GenBank/DDBJ whole genome shotgun (WGS) entry which is preliminary data.</text>
</comment>
<evidence type="ECO:0008006" key="5">
    <source>
        <dbReference type="Google" id="ProtNLM"/>
    </source>
</evidence>
<feature type="domain" description="Hydantoinase A/oxoprolinase" evidence="1">
    <location>
        <begin position="191"/>
        <end position="323"/>
    </location>
</feature>
<protein>
    <recommendedName>
        <fullName evidence="5">Hydantoinase/oxoprolinase family protein</fullName>
    </recommendedName>
</protein>
<dbReference type="InterPro" id="IPR043129">
    <property type="entry name" value="ATPase_NBD"/>
</dbReference>
<keyword evidence="4" id="KW-1185">Reference proteome</keyword>
<dbReference type="SUPFAM" id="SSF53067">
    <property type="entry name" value="Actin-like ATPase domain"/>
    <property type="match status" value="1"/>
</dbReference>
<dbReference type="Pfam" id="PF05378">
    <property type="entry name" value="Hydant_A_N"/>
    <property type="match status" value="1"/>
</dbReference>
<accession>A0AAE4MJ55</accession>
<evidence type="ECO:0000313" key="3">
    <source>
        <dbReference type="EMBL" id="MDV0446926.1"/>
    </source>
</evidence>
<organism evidence="3 4">
    <name type="scientific">Methanolapillus africanus</name>
    <dbReference type="NCBI Taxonomy" id="3028297"/>
    <lineage>
        <taxon>Archaea</taxon>
        <taxon>Methanobacteriati</taxon>
        <taxon>Methanobacteriota</taxon>
        <taxon>Stenosarchaea group</taxon>
        <taxon>Methanomicrobia</taxon>
        <taxon>Methanosarcinales</taxon>
        <taxon>Methanosarcinaceae</taxon>
        <taxon>Methanolapillus</taxon>
    </lineage>
</organism>
<reference evidence="3" key="1">
    <citation type="submission" date="2023-06" db="EMBL/GenBank/DDBJ databases">
        <title>Genome sequence of Methanosarcinaceae archaeon Ag5.</title>
        <authorList>
            <person name="Protasov E."/>
            <person name="Platt K."/>
            <person name="Poehlein A."/>
            <person name="Daniel R."/>
            <person name="Brune A."/>
        </authorList>
    </citation>
    <scope>NUCLEOTIDE SEQUENCE</scope>
    <source>
        <strain evidence="3">Ag5</strain>
    </source>
</reference>
<dbReference type="InterPro" id="IPR008040">
    <property type="entry name" value="Hydant_A_N"/>
</dbReference>
<dbReference type="Pfam" id="PF01968">
    <property type="entry name" value="Hydantoinase_A"/>
    <property type="match status" value="1"/>
</dbReference>
<dbReference type="Proteomes" id="UP001271789">
    <property type="component" value="Unassembled WGS sequence"/>
</dbReference>
<evidence type="ECO:0000259" key="2">
    <source>
        <dbReference type="Pfam" id="PF05378"/>
    </source>
</evidence>
<dbReference type="AlphaFoldDB" id="A0AAE4MJ55"/>
<dbReference type="PANTHER" id="PTHR11365">
    <property type="entry name" value="5-OXOPROLINASE RELATED"/>
    <property type="match status" value="1"/>
</dbReference>
<gene>
    <name evidence="3" type="ORF">MsAg5_07920</name>
</gene>
<dbReference type="GO" id="GO:0006749">
    <property type="term" value="P:glutathione metabolic process"/>
    <property type="evidence" value="ECO:0007669"/>
    <property type="project" value="TreeGrafter"/>
</dbReference>
<sequence>MTYCLGIDTGGTYTDAVIVDVENQTVLESQKSLTTYPNPIGGISKVLDSLSPDYLNAVSSIAVSTTLSTNTVLENTGDTAALILIGDEKYLKTDDSDSTSSKIEHYIIVNGGHDGNGDESAPLDTAAIEKFVLAVKDKVSAFAVSSYFSIRNPAHELAAKELITKLTLSDGVSHPVVCGHELAQSLGAYERGVTAYLNAMLLPVTRRFAEAVISEMKRRKISADIKILKCNGAVVGISEAMEKPVESIFSGPTASLLGASFLSKRDTCLMIDVGGTSTDISMMEDGFPDISESGATVGGWKTKVRAIRMETSALGGDSQVWLHSPSVSDLSLEKIKLGPRRIIPLCRAAALYPEILSVLGDRIFFDKFRFNEYVQPIRFFIRSGADVALTPDEQKIYDKIGDRPTSLHDILWGINYLPSEILSSLVQKKAVYMIGFTPTDVLHVLGDYTEFNAEASAIGARILSSFLEMDSVEFCRQVKKQFAQKMALEIVYFLTEKGLSDPSGELPAGKPLSDSRSFIRSFLSFKKPYAKFKVSVPVVMIGGPVQAFVPELNELLDAEFLTPEFFDVGNAVGSLVGKVSKRVEISVRVIQTESKYDLRSKGVLVHYPGGRRAFEYRDDAVAFARETGRAMIEDYMRSENIPLERVDLTSREEDVFISKGSVPVQTTFIFEGFAKNSL</sequence>
<dbReference type="EMBL" id="JAWDKD010000015">
    <property type="protein sequence ID" value="MDV0446926.1"/>
    <property type="molecule type" value="Genomic_DNA"/>
</dbReference>
<dbReference type="RefSeq" id="WP_338099339.1">
    <property type="nucleotide sequence ID" value="NZ_JAWDKD010000015.1"/>
</dbReference>
<evidence type="ECO:0000313" key="4">
    <source>
        <dbReference type="Proteomes" id="UP001271789"/>
    </source>
</evidence>
<proteinExistence type="predicted"/>
<dbReference type="PANTHER" id="PTHR11365:SF2">
    <property type="entry name" value="5-OXOPROLINASE"/>
    <property type="match status" value="1"/>
</dbReference>
<name>A0AAE4MJ55_9EURY</name>
<feature type="domain" description="Hydantoinase/oxoprolinase N-terminal" evidence="2">
    <location>
        <begin position="5"/>
        <end position="165"/>
    </location>
</feature>
<dbReference type="GO" id="GO:0005829">
    <property type="term" value="C:cytosol"/>
    <property type="evidence" value="ECO:0007669"/>
    <property type="project" value="TreeGrafter"/>
</dbReference>